<reference evidence="1 2" key="1">
    <citation type="submission" date="2018-05" db="EMBL/GenBank/DDBJ databases">
        <authorList>
            <person name="Goeker M."/>
            <person name="Huntemann M."/>
            <person name="Clum A."/>
            <person name="Pillay M."/>
            <person name="Palaniappan K."/>
            <person name="Varghese N."/>
            <person name="Mikhailova N."/>
            <person name="Stamatis D."/>
            <person name="Reddy T."/>
            <person name="Daum C."/>
            <person name="Shapiro N."/>
            <person name="Ivanova N."/>
            <person name="Kyrpides N."/>
            <person name="Woyke T."/>
        </authorList>
    </citation>
    <scope>NUCLEOTIDE SEQUENCE [LARGE SCALE GENOMIC DNA]</scope>
    <source>
        <strain evidence="1 2">DSM 26524</strain>
    </source>
</reference>
<accession>A0AB73TAD4</accession>
<dbReference type="AlphaFoldDB" id="A0AB73TAD4"/>
<protein>
    <recommendedName>
        <fullName evidence="3">GNAT family N-acetyltransferase</fullName>
    </recommendedName>
</protein>
<evidence type="ECO:0000313" key="2">
    <source>
        <dbReference type="Proteomes" id="UP000245412"/>
    </source>
</evidence>
<dbReference type="SUPFAM" id="SSF55729">
    <property type="entry name" value="Acyl-CoA N-acyltransferases (Nat)"/>
    <property type="match status" value="1"/>
</dbReference>
<comment type="caution">
    <text evidence="1">The sequence shown here is derived from an EMBL/GenBank/DDBJ whole genome shotgun (WGS) entry which is preliminary data.</text>
</comment>
<proteinExistence type="predicted"/>
<name>A0AB73TAD4_9FIRM</name>
<organism evidence="1 2">
    <name type="scientific">Murimonas intestini</name>
    <dbReference type="NCBI Taxonomy" id="1337051"/>
    <lineage>
        <taxon>Bacteria</taxon>
        <taxon>Bacillati</taxon>
        <taxon>Bacillota</taxon>
        <taxon>Clostridia</taxon>
        <taxon>Lachnospirales</taxon>
        <taxon>Lachnospiraceae</taxon>
        <taxon>Murimonas</taxon>
    </lineage>
</organism>
<sequence>MEIRKTKTSETDTLMELYRQARKFMAEHGNPNQWGDSYPGRSLIEQDILDGCSYVCTKDGRIAATFFFRTGEDKTYREIYEGVWLNDRPYGVVHRITSDGTVRGAASFCLNWAFSQCGNLKIDTHEDNIVMQNMLQKNGFQRCGIIYIEDGSRRIAYQKV</sequence>
<gene>
    <name evidence="1" type="ORF">C7383_101434</name>
</gene>
<dbReference type="EMBL" id="QGGY01000001">
    <property type="protein sequence ID" value="PWJ79057.1"/>
    <property type="molecule type" value="Genomic_DNA"/>
</dbReference>
<evidence type="ECO:0008006" key="3">
    <source>
        <dbReference type="Google" id="ProtNLM"/>
    </source>
</evidence>
<evidence type="ECO:0000313" key="1">
    <source>
        <dbReference type="EMBL" id="PWJ79057.1"/>
    </source>
</evidence>
<keyword evidence="2" id="KW-1185">Reference proteome</keyword>
<dbReference type="Gene3D" id="3.40.630.30">
    <property type="match status" value="1"/>
</dbReference>
<dbReference type="InterPro" id="IPR016181">
    <property type="entry name" value="Acyl_CoA_acyltransferase"/>
</dbReference>
<dbReference type="Proteomes" id="UP000245412">
    <property type="component" value="Unassembled WGS sequence"/>
</dbReference>
<dbReference type="RefSeq" id="WP_109624482.1">
    <property type="nucleotide sequence ID" value="NZ_JANKBI010000001.1"/>
</dbReference>